<proteinExistence type="predicted"/>
<dbReference type="Pfam" id="PF00005">
    <property type="entry name" value="ABC_tran"/>
    <property type="match status" value="1"/>
</dbReference>
<evidence type="ECO:0000256" key="5">
    <source>
        <dbReference type="ARBA" id="ARBA00022989"/>
    </source>
</evidence>
<dbReference type="PROSITE" id="PS50893">
    <property type="entry name" value="ABC_TRANSPORTER_2"/>
    <property type="match status" value="1"/>
</dbReference>
<dbReference type="GO" id="GO:0140359">
    <property type="term" value="F:ABC-type transporter activity"/>
    <property type="evidence" value="ECO:0007669"/>
    <property type="project" value="InterPro"/>
</dbReference>
<dbReference type="GO" id="GO:0005886">
    <property type="term" value="C:plasma membrane"/>
    <property type="evidence" value="ECO:0007669"/>
    <property type="project" value="UniProtKB-SubCell"/>
</dbReference>
<organism evidence="10 11">
    <name type="scientific">Pseudoxanthomonas indica</name>
    <dbReference type="NCBI Taxonomy" id="428993"/>
    <lineage>
        <taxon>Bacteria</taxon>
        <taxon>Pseudomonadati</taxon>
        <taxon>Pseudomonadota</taxon>
        <taxon>Gammaproteobacteria</taxon>
        <taxon>Lysobacterales</taxon>
        <taxon>Lysobacteraceae</taxon>
        <taxon>Pseudoxanthomonas</taxon>
    </lineage>
</organism>
<feature type="transmembrane region" description="Helical" evidence="7">
    <location>
        <begin position="279"/>
        <end position="301"/>
    </location>
</feature>
<dbReference type="InterPro" id="IPR039421">
    <property type="entry name" value="Type_1_exporter"/>
</dbReference>
<evidence type="ECO:0000259" key="9">
    <source>
        <dbReference type="PROSITE" id="PS50929"/>
    </source>
</evidence>
<dbReference type="EMBL" id="FUZV01000002">
    <property type="protein sequence ID" value="SKC73341.1"/>
    <property type="molecule type" value="Genomic_DNA"/>
</dbReference>
<dbReference type="GO" id="GO:0016887">
    <property type="term" value="F:ATP hydrolysis activity"/>
    <property type="evidence" value="ECO:0007669"/>
    <property type="project" value="InterPro"/>
</dbReference>
<keyword evidence="11" id="KW-1185">Reference proteome</keyword>
<dbReference type="PROSITE" id="PS50929">
    <property type="entry name" value="ABC_TM1F"/>
    <property type="match status" value="1"/>
</dbReference>
<evidence type="ECO:0000259" key="8">
    <source>
        <dbReference type="PROSITE" id="PS50893"/>
    </source>
</evidence>
<sequence>MSEPRDDLTSVFRRHRHGVLLTLSLILLTLLAGIGLLGLAGHFLVAAALAGAVATGFNLFGPSAGIRALTFVRILSRYGERLLGHSVTLALARDLRVWFFRRTLPLAPLQLGRYRTGELLARLMGDIESVDGHVVRAVGPLWALGTACVVAVIVATCVLPMAGALLALALATAALLAPWIQQRVSQHLEFRRAELRAQMRYTILEGLEGAGDLFAFDTVAAWQARAHESSAALAACELERKRRLAWGGIVHGLAAAMALPLMAWVLLEAVNRSALGAPAAAGLFFMTVAMLEAAAGASLAWQAWQASRASMDRLQEVVALTPQLQAGSEVPPPAGLLELENISLRWTGQPRPVLTDVSLRLAPGQRIALRGDSGAGKSSLMSLLLRLHGPDTGHIRYAGTALHQFTSAAWHRQLGWLPQEAPIFAGSVRDNLRMGDPLADDERLWWALEQVHLAALIRGWSQGLSGWIGEGGSTLSAGQARRLALARVLLRDAPLWLLDEPTEGLDPDTADAVMRNVAIAAQERALLIITHGELPPGTVQQSWRLIDGCLWRDDAGD</sequence>
<feature type="transmembrane region" description="Helical" evidence="7">
    <location>
        <begin position="20"/>
        <end position="37"/>
    </location>
</feature>
<feature type="transmembrane region" description="Helical" evidence="7">
    <location>
        <begin position="144"/>
        <end position="177"/>
    </location>
</feature>
<evidence type="ECO:0000256" key="6">
    <source>
        <dbReference type="ARBA" id="ARBA00023136"/>
    </source>
</evidence>
<dbReference type="AlphaFoldDB" id="A0A1T5LBH3"/>
<feature type="domain" description="ABC transmembrane type-1" evidence="9">
    <location>
        <begin position="25"/>
        <end position="306"/>
    </location>
</feature>
<dbReference type="GO" id="GO:0045454">
    <property type="term" value="P:cell redox homeostasis"/>
    <property type="evidence" value="ECO:0007669"/>
    <property type="project" value="InterPro"/>
</dbReference>
<evidence type="ECO:0000256" key="4">
    <source>
        <dbReference type="ARBA" id="ARBA00022840"/>
    </source>
</evidence>
<dbReference type="STRING" id="428993.SAMN06296058_2251"/>
<gene>
    <name evidence="10" type="ORF">SAMN06296058_2251</name>
</gene>
<dbReference type="GO" id="GO:0034775">
    <property type="term" value="P:glutathione transmembrane transport"/>
    <property type="evidence" value="ECO:0007669"/>
    <property type="project" value="InterPro"/>
</dbReference>
<dbReference type="InterPro" id="IPR003439">
    <property type="entry name" value="ABC_transporter-like_ATP-bd"/>
</dbReference>
<dbReference type="SUPFAM" id="SSF52540">
    <property type="entry name" value="P-loop containing nucleoside triphosphate hydrolases"/>
    <property type="match status" value="1"/>
</dbReference>
<dbReference type="GO" id="GO:0005524">
    <property type="term" value="F:ATP binding"/>
    <property type="evidence" value="ECO:0007669"/>
    <property type="project" value="UniProtKB-KW"/>
</dbReference>
<dbReference type="PANTHER" id="PTHR24221">
    <property type="entry name" value="ATP-BINDING CASSETTE SUB-FAMILY B"/>
    <property type="match status" value="1"/>
</dbReference>
<accession>A0A1T5LBH3</accession>
<feature type="transmembrane region" description="Helical" evidence="7">
    <location>
        <begin position="244"/>
        <end position="267"/>
    </location>
</feature>
<evidence type="ECO:0000256" key="1">
    <source>
        <dbReference type="ARBA" id="ARBA00004651"/>
    </source>
</evidence>
<dbReference type="InterPro" id="IPR017871">
    <property type="entry name" value="ABC_transporter-like_CS"/>
</dbReference>
<evidence type="ECO:0000313" key="11">
    <source>
        <dbReference type="Proteomes" id="UP000190341"/>
    </source>
</evidence>
<dbReference type="Gene3D" id="3.40.50.300">
    <property type="entry name" value="P-loop containing nucleotide triphosphate hydrolases"/>
    <property type="match status" value="1"/>
</dbReference>
<evidence type="ECO:0000256" key="3">
    <source>
        <dbReference type="ARBA" id="ARBA00022741"/>
    </source>
</evidence>
<keyword evidence="2 7" id="KW-0812">Transmembrane</keyword>
<dbReference type="PANTHER" id="PTHR24221:SF654">
    <property type="entry name" value="ATP-BINDING CASSETTE SUB-FAMILY B MEMBER 6"/>
    <property type="match status" value="1"/>
</dbReference>
<protein>
    <submittedName>
        <fullName evidence="10">ATP-binding cassette, subfamily C, CydC</fullName>
    </submittedName>
</protein>
<name>A0A1T5LBH3_9GAMM</name>
<dbReference type="Proteomes" id="UP000190341">
    <property type="component" value="Unassembled WGS sequence"/>
</dbReference>
<dbReference type="SMART" id="SM00382">
    <property type="entry name" value="AAA"/>
    <property type="match status" value="1"/>
</dbReference>
<dbReference type="InterPro" id="IPR003593">
    <property type="entry name" value="AAA+_ATPase"/>
</dbReference>
<reference evidence="10 11" key="1">
    <citation type="submission" date="2017-02" db="EMBL/GenBank/DDBJ databases">
        <authorList>
            <person name="Peterson S.W."/>
        </authorList>
    </citation>
    <scope>NUCLEOTIDE SEQUENCE [LARGE SCALE GENOMIC DNA]</scope>
    <source>
        <strain evidence="10 11">P15</strain>
    </source>
</reference>
<comment type="subcellular location">
    <subcellularLocation>
        <location evidence="1">Cell membrane</location>
        <topology evidence="1">Multi-pass membrane protein</topology>
    </subcellularLocation>
</comment>
<dbReference type="InterPro" id="IPR036640">
    <property type="entry name" value="ABC1_TM_sf"/>
</dbReference>
<evidence type="ECO:0000256" key="7">
    <source>
        <dbReference type="SAM" id="Phobius"/>
    </source>
</evidence>
<dbReference type="InterPro" id="IPR011527">
    <property type="entry name" value="ABC1_TM_dom"/>
</dbReference>
<evidence type="ECO:0000256" key="2">
    <source>
        <dbReference type="ARBA" id="ARBA00022692"/>
    </source>
</evidence>
<dbReference type="Gene3D" id="1.20.1560.10">
    <property type="entry name" value="ABC transporter type 1, transmembrane domain"/>
    <property type="match status" value="1"/>
</dbReference>
<dbReference type="RefSeq" id="WP_079724629.1">
    <property type="nucleotide sequence ID" value="NZ_BMCL01000001.1"/>
</dbReference>
<dbReference type="PROSITE" id="PS00211">
    <property type="entry name" value="ABC_TRANSPORTER_1"/>
    <property type="match status" value="1"/>
</dbReference>
<dbReference type="InterPro" id="IPR027417">
    <property type="entry name" value="P-loop_NTPase"/>
</dbReference>
<keyword evidence="5 7" id="KW-1133">Transmembrane helix</keyword>
<feature type="transmembrane region" description="Helical" evidence="7">
    <location>
        <begin position="43"/>
        <end position="61"/>
    </location>
</feature>
<dbReference type="GO" id="GO:0034040">
    <property type="term" value="F:ATPase-coupled lipid transmembrane transporter activity"/>
    <property type="evidence" value="ECO:0007669"/>
    <property type="project" value="TreeGrafter"/>
</dbReference>
<evidence type="ECO:0000313" key="10">
    <source>
        <dbReference type="EMBL" id="SKC73341.1"/>
    </source>
</evidence>
<dbReference type="NCBIfam" id="TIGR02868">
    <property type="entry name" value="CydC"/>
    <property type="match status" value="1"/>
</dbReference>
<dbReference type="InterPro" id="IPR014223">
    <property type="entry name" value="ABC_CydC/D"/>
</dbReference>
<keyword evidence="4 10" id="KW-0067">ATP-binding</keyword>
<dbReference type="SUPFAM" id="SSF90123">
    <property type="entry name" value="ABC transporter transmembrane region"/>
    <property type="match status" value="1"/>
</dbReference>
<keyword evidence="3" id="KW-0547">Nucleotide-binding</keyword>
<keyword evidence="6 7" id="KW-0472">Membrane</keyword>
<dbReference type="OrthoDB" id="9802264at2"/>
<feature type="domain" description="ABC transporter" evidence="8">
    <location>
        <begin position="337"/>
        <end position="556"/>
    </location>
</feature>